<dbReference type="InterPro" id="IPR036582">
    <property type="entry name" value="Mao_N_sf"/>
</dbReference>
<dbReference type="InterPro" id="IPR012338">
    <property type="entry name" value="Beta-lactam/transpept-like"/>
</dbReference>
<dbReference type="EMBL" id="CTRP01000011">
    <property type="protein sequence ID" value="CQR72652.1"/>
    <property type="molecule type" value="Genomic_DNA"/>
</dbReference>
<dbReference type="InterPro" id="IPR050491">
    <property type="entry name" value="AmpC-like"/>
</dbReference>
<dbReference type="EC" id="3.4.16.4" evidence="4"/>
<dbReference type="Gene3D" id="3.30.457.10">
    <property type="entry name" value="Copper amine oxidase-like, N-terminal domain"/>
    <property type="match status" value="1"/>
</dbReference>
<proteinExistence type="predicted"/>
<dbReference type="SUPFAM" id="SSF56601">
    <property type="entry name" value="beta-lactamase/transpeptidase-like"/>
    <property type="match status" value="1"/>
</dbReference>
<feature type="domain" description="Beta-lactamase-related" evidence="2">
    <location>
        <begin position="60"/>
        <end position="402"/>
    </location>
</feature>
<dbReference type="PANTHER" id="PTHR46825">
    <property type="entry name" value="D-ALANYL-D-ALANINE-CARBOXYPEPTIDASE/ENDOPEPTIDASE AMPH"/>
    <property type="match status" value="1"/>
</dbReference>
<evidence type="ECO:0000256" key="1">
    <source>
        <dbReference type="SAM" id="SignalP"/>
    </source>
</evidence>
<organism evidence="4 5">
    <name type="scientific">Sporomusa ovata</name>
    <dbReference type="NCBI Taxonomy" id="2378"/>
    <lineage>
        <taxon>Bacteria</taxon>
        <taxon>Bacillati</taxon>
        <taxon>Bacillota</taxon>
        <taxon>Negativicutes</taxon>
        <taxon>Selenomonadales</taxon>
        <taxon>Sporomusaceae</taxon>
        <taxon>Sporomusa</taxon>
    </lineage>
</organism>
<keyword evidence="4" id="KW-0378">Hydrolase</keyword>
<evidence type="ECO:0000313" key="5">
    <source>
        <dbReference type="Proteomes" id="UP000049855"/>
    </source>
</evidence>
<dbReference type="PANTHER" id="PTHR46825:SF8">
    <property type="entry name" value="BETA-LACTAMASE-RELATED"/>
    <property type="match status" value="1"/>
</dbReference>
<keyword evidence="5" id="KW-1185">Reference proteome</keyword>
<dbReference type="Pfam" id="PF00144">
    <property type="entry name" value="Beta-lactamase"/>
    <property type="match status" value="1"/>
</dbReference>
<dbReference type="SUPFAM" id="SSF55383">
    <property type="entry name" value="Copper amine oxidase, domain N"/>
    <property type="match status" value="1"/>
</dbReference>
<name>A0A0U1KZ11_9FIRM</name>
<evidence type="ECO:0000259" key="2">
    <source>
        <dbReference type="Pfam" id="PF00144"/>
    </source>
</evidence>
<dbReference type="AlphaFoldDB" id="A0A0U1KZ11"/>
<evidence type="ECO:0000313" key="4">
    <source>
        <dbReference type="EMBL" id="CQR72652.1"/>
    </source>
</evidence>
<accession>A0A0U1KZ11</accession>
<dbReference type="RefSeq" id="WP_028971549.1">
    <property type="nucleotide sequence ID" value="NZ_CTRP01000011.1"/>
</dbReference>
<dbReference type="Proteomes" id="UP000049855">
    <property type="component" value="Unassembled WGS sequence"/>
</dbReference>
<dbReference type="Gene3D" id="3.40.710.10">
    <property type="entry name" value="DD-peptidase/beta-lactamase superfamily"/>
    <property type="match status" value="1"/>
</dbReference>
<protein>
    <submittedName>
        <fullName evidence="4">D-alanyl-D-alanine carboxypeptidase</fullName>
        <ecNumber evidence="4">3.4.16.4</ecNumber>
    </submittedName>
</protein>
<dbReference type="GO" id="GO:0009002">
    <property type="term" value="F:serine-type D-Ala-D-Ala carboxypeptidase activity"/>
    <property type="evidence" value="ECO:0007669"/>
    <property type="project" value="UniProtKB-EC"/>
</dbReference>
<feature type="signal peptide" evidence="1">
    <location>
        <begin position="1"/>
        <end position="30"/>
    </location>
</feature>
<feature type="domain" description="Copper amine oxidase-like N-terminal" evidence="3">
    <location>
        <begin position="469"/>
        <end position="543"/>
    </location>
</feature>
<sequence length="555" mass="60640">MVSNRLGKYLAPALAGIVLILSLPTSPVQANQLEPPPGYYVLPPYKLPANPTDLDKQLLTTMEKYKVVGLSAAVFNERKLIWNGSYGWADLATDRTVNTETVFRAASLSKMITATALMQLYEQGKFGLDDDISQYLGYQIRNPRYSDVKITFRQLLTHTSSIVDSGAYTTILEGTPALLQEIDIQDMLVPDGQYYDPGTFGNYAPGTQFSYSNFGTGIVGTLVEKISGLPFDKYCTKYIFQPLDMSASFEPSDIINWQNIAVLYRPDASLTSFRPTKDNYNGTKPTPATSAGALAHSPAGGLRTNSTDLAKFLQVHMNGGMVKQHTRILKPDTADLMHSMQWFGYSMSGFYKQKGLNFHITDDLVPGKRLVGHSGEAYGLSGDAYYDPDSKLGIVFLMNGANLIDANPYYSVENAIAKTLFTTFAPKASNKPKQIKAKAGASFITVNNRKIFLQTPVSIIKTGKKQLLYLPAITAADTLSTGLEQTDDTVTFTIAESKATLTAGQASMTVNSKTLPLPQAPYIQNGQLLVPVRELAAALKIKIIFSLSLSGYTPH</sequence>
<feature type="chain" id="PRO_5006710654" evidence="1">
    <location>
        <begin position="31"/>
        <end position="555"/>
    </location>
</feature>
<keyword evidence="1" id="KW-0732">Signal</keyword>
<keyword evidence="4" id="KW-0121">Carboxypeptidase</keyword>
<evidence type="ECO:0000259" key="3">
    <source>
        <dbReference type="Pfam" id="PF07833"/>
    </source>
</evidence>
<dbReference type="InterPro" id="IPR012854">
    <property type="entry name" value="Cu_amine_oxidase-like_N"/>
</dbReference>
<dbReference type="InterPro" id="IPR001466">
    <property type="entry name" value="Beta-lactam-related"/>
</dbReference>
<keyword evidence="4" id="KW-0645">Protease</keyword>
<reference evidence="5" key="1">
    <citation type="submission" date="2015-03" db="EMBL/GenBank/DDBJ databases">
        <authorList>
            <person name="Nijsse Bart"/>
        </authorList>
    </citation>
    <scope>NUCLEOTIDE SEQUENCE [LARGE SCALE GENOMIC DNA]</scope>
</reference>
<dbReference type="Pfam" id="PF07833">
    <property type="entry name" value="Cu_amine_oxidN1"/>
    <property type="match status" value="1"/>
</dbReference>
<gene>
    <name evidence="4" type="ORF">SpAn4DRAFT_3112</name>
</gene>